<sequence>MRMRELGRSGIEVPPVVFGGNVFGWTVDETASFRLLDALLDSGLNAIDTADVYSSWVPGHAGGESETIIGAWMKARGNRARLTIATKVGMAMGEEKGLSASWIARAVDSSLRRLQTDYIDLYQAHIDDATVPLEETLGAFARLIEAGKVRAIGCSNFTPQRLQEALGVSSRLGLPRFESIQPQYNLIHRREFEEELAGLCRREHIGAISFFALAAGFLTGKYRDAASLEGSSRQARVASFMTERNLAILDTLIAVARDENTTPGAVAIAWLISRPALTAPIVSATSLGQLEEIRHATALTLSDASLEILDAASA</sequence>
<keyword evidence="3" id="KW-1185">Reference proteome</keyword>
<dbReference type="InterPro" id="IPR050523">
    <property type="entry name" value="AKR_Detox_Biosynth"/>
</dbReference>
<evidence type="ECO:0000259" key="1">
    <source>
        <dbReference type="Pfam" id="PF00248"/>
    </source>
</evidence>
<protein>
    <submittedName>
        <fullName evidence="2">Aryl-alcohol dehydrogenase-like predicted oxidoreductase</fullName>
    </submittedName>
</protein>
<dbReference type="Pfam" id="PF00248">
    <property type="entry name" value="Aldo_ket_red"/>
    <property type="match status" value="1"/>
</dbReference>
<dbReference type="CDD" id="cd19081">
    <property type="entry name" value="AKR_AKR9C1"/>
    <property type="match status" value="1"/>
</dbReference>
<dbReference type="SUPFAM" id="SSF51430">
    <property type="entry name" value="NAD(P)-linked oxidoreductase"/>
    <property type="match status" value="1"/>
</dbReference>
<organism evidence="2 3">
    <name type="scientific">Aquamicrobium terrae</name>
    <dbReference type="NCBI Taxonomy" id="1324945"/>
    <lineage>
        <taxon>Bacteria</taxon>
        <taxon>Pseudomonadati</taxon>
        <taxon>Pseudomonadota</taxon>
        <taxon>Alphaproteobacteria</taxon>
        <taxon>Hyphomicrobiales</taxon>
        <taxon>Phyllobacteriaceae</taxon>
        <taxon>Aquamicrobium</taxon>
    </lineage>
</organism>
<accession>A0ABV2MZT7</accession>
<reference evidence="2 3" key="1">
    <citation type="submission" date="2024-06" db="EMBL/GenBank/DDBJ databases">
        <title>Genomic Encyclopedia of Type Strains, Phase IV (KMG-IV): sequencing the most valuable type-strain genomes for metagenomic binning, comparative biology and taxonomic classification.</title>
        <authorList>
            <person name="Goeker M."/>
        </authorList>
    </citation>
    <scope>NUCLEOTIDE SEQUENCE [LARGE SCALE GENOMIC DNA]</scope>
    <source>
        <strain evidence="2 3">DSM 27865</strain>
    </source>
</reference>
<dbReference type="EMBL" id="JBEPML010000008">
    <property type="protein sequence ID" value="MET3792324.1"/>
    <property type="molecule type" value="Genomic_DNA"/>
</dbReference>
<name>A0ABV2MZT7_9HYPH</name>
<dbReference type="Gene3D" id="3.20.20.100">
    <property type="entry name" value="NADP-dependent oxidoreductase domain"/>
    <property type="match status" value="1"/>
</dbReference>
<dbReference type="InterPro" id="IPR036812">
    <property type="entry name" value="NAD(P)_OxRdtase_dom_sf"/>
</dbReference>
<dbReference type="PANTHER" id="PTHR43364:SF6">
    <property type="entry name" value="OXIDOREDUCTASE-RELATED"/>
    <property type="match status" value="1"/>
</dbReference>
<feature type="domain" description="NADP-dependent oxidoreductase" evidence="1">
    <location>
        <begin position="16"/>
        <end position="312"/>
    </location>
</feature>
<evidence type="ECO:0000313" key="3">
    <source>
        <dbReference type="Proteomes" id="UP001549076"/>
    </source>
</evidence>
<dbReference type="Proteomes" id="UP001549076">
    <property type="component" value="Unassembled WGS sequence"/>
</dbReference>
<proteinExistence type="predicted"/>
<evidence type="ECO:0000313" key="2">
    <source>
        <dbReference type="EMBL" id="MET3792324.1"/>
    </source>
</evidence>
<gene>
    <name evidence="2" type="ORF">ABID37_002541</name>
</gene>
<dbReference type="RefSeq" id="WP_354195232.1">
    <property type="nucleotide sequence ID" value="NZ_JBEPML010000008.1"/>
</dbReference>
<dbReference type="PANTHER" id="PTHR43364">
    <property type="entry name" value="NADH-SPECIFIC METHYLGLYOXAL REDUCTASE-RELATED"/>
    <property type="match status" value="1"/>
</dbReference>
<dbReference type="InterPro" id="IPR023210">
    <property type="entry name" value="NADP_OxRdtase_dom"/>
</dbReference>
<comment type="caution">
    <text evidence="2">The sequence shown here is derived from an EMBL/GenBank/DDBJ whole genome shotgun (WGS) entry which is preliminary data.</text>
</comment>